<dbReference type="Proteomes" id="UP000249185">
    <property type="component" value="Unassembled WGS sequence"/>
</dbReference>
<dbReference type="Pfam" id="PF08021">
    <property type="entry name" value="FAD_binding_9"/>
    <property type="match status" value="1"/>
</dbReference>
<dbReference type="InterPro" id="IPR007037">
    <property type="entry name" value="SIP_rossman_dom"/>
</dbReference>
<gene>
    <name evidence="3" type="ORF">DI556_15980</name>
</gene>
<dbReference type="Pfam" id="PF04954">
    <property type="entry name" value="SIP"/>
    <property type="match status" value="1"/>
</dbReference>
<dbReference type="SUPFAM" id="SSF63380">
    <property type="entry name" value="Riboflavin synthase domain-like"/>
    <property type="match status" value="1"/>
</dbReference>
<protein>
    <submittedName>
        <fullName evidence="3">Siderophore-interacting protein</fullName>
    </submittedName>
</protein>
<proteinExistence type="inferred from homology"/>
<evidence type="ECO:0000313" key="3">
    <source>
        <dbReference type="EMBL" id="PZQ47989.1"/>
    </source>
</evidence>
<comment type="caution">
    <text evidence="3">The sequence shown here is derived from an EMBL/GenBank/DDBJ whole genome shotgun (WGS) entry which is preliminary data.</text>
</comment>
<sequence>MTFPERAAARVEAALPDDLVPHLAAHAREADLVVEAESRSELVVTLPRARVALARDAAGLSVSVEAGDPATLHHVREYLLYLLDHVSPGVSGAMVWTGDIRRDAAPLNLHAATVRAVRRVAPSFLRVELDCPGTRALSEGKGMHFSLLLPPPGRAPVWPRLDGDGRTVWPAGADSLHRAVYTFVALDPEAGRFTFDLFEHEGGRATGWARAAQGGEVVGAMGPGSGDFPEGDEMLLAGDETALPAIRRILENSPPDRSGEVFLEVARAADACEMRRPDAMTLTWVVRERGETLWDHLRDRPAPRSASRFVWIAAEQALVRKAKARFRAELGVGARESYIAYYWTA</sequence>
<dbReference type="CDD" id="cd06193">
    <property type="entry name" value="siderophore_interacting"/>
    <property type="match status" value="1"/>
</dbReference>
<comment type="similarity">
    <text evidence="1">Belongs to the SIP oxidoreductase family.</text>
</comment>
<dbReference type="AlphaFoldDB" id="A0A2W5N6N8"/>
<dbReference type="Gene3D" id="2.40.30.10">
    <property type="entry name" value="Translation factors"/>
    <property type="match status" value="1"/>
</dbReference>
<evidence type="ECO:0000313" key="4">
    <source>
        <dbReference type="Proteomes" id="UP000249185"/>
    </source>
</evidence>
<accession>A0A2W5N6N8</accession>
<dbReference type="EMBL" id="QFPW01000014">
    <property type="protein sequence ID" value="PZQ47989.1"/>
    <property type="molecule type" value="Genomic_DNA"/>
</dbReference>
<dbReference type="PANTHER" id="PTHR30157:SF0">
    <property type="entry name" value="NADPH-DEPENDENT FERRIC-CHELATE REDUCTASE"/>
    <property type="match status" value="1"/>
</dbReference>
<dbReference type="InterPro" id="IPR039374">
    <property type="entry name" value="SIP_fam"/>
</dbReference>
<dbReference type="PANTHER" id="PTHR30157">
    <property type="entry name" value="FERRIC REDUCTASE, NADPH-DEPENDENT"/>
    <property type="match status" value="1"/>
</dbReference>
<reference evidence="3 4" key="1">
    <citation type="submission" date="2017-08" db="EMBL/GenBank/DDBJ databases">
        <title>Infants hospitalized years apart are colonized by the same room-sourced microbial strains.</title>
        <authorList>
            <person name="Brooks B."/>
            <person name="Olm M.R."/>
            <person name="Firek B.A."/>
            <person name="Baker R."/>
            <person name="Thomas B.C."/>
            <person name="Morowitz M.J."/>
            <person name="Banfield J.F."/>
        </authorList>
    </citation>
    <scope>NUCLEOTIDE SEQUENCE [LARGE SCALE GENOMIC DNA]</scope>
    <source>
        <strain evidence="3">S2_005_002_R2_34</strain>
    </source>
</reference>
<dbReference type="InterPro" id="IPR013113">
    <property type="entry name" value="SIP_FAD-bd"/>
</dbReference>
<evidence type="ECO:0000256" key="1">
    <source>
        <dbReference type="ARBA" id="ARBA00035644"/>
    </source>
</evidence>
<dbReference type="GO" id="GO:0016491">
    <property type="term" value="F:oxidoreductase activity"/>
    <property type="evidence" value="ECO:0007669"/>
    <property type="project" value="InterPro"/>
</dbReference>
<feature type="domain" description="FAD-binding FR-type" evidence="2">
    <location>
        <begin position="107"/>
        <end position="230"/>
    </location>
</feature>
<name>A0A2W5N6N8_RHOSU</name>
<evidence type="ECO:0000259" key="2">
    <source>
        <dbReference type="PROSITE" id="PS51384"/>
    </source>
</evidence>
<dbReference type="Gene3D" id="3.40.50.80">
    <property type="entry name" value="Nucleotide-binding domain of ferredoxin-NADP reductase (FNR) module"/>
    <property type="match status" value="1"/>
</dbReference>
<dbReference type="InterPro" id="IPR017927">
    <property type="entry name" value="FAD-bd_FR_type"/>
</dbReference>
<dbReference type="InterPro" id="IPR039261">
    <property type="entry name" value="FNR_nucleotide-bd"/>
</dbReference>
<dbReference type="PROSITE" id="PS51384">
    <property type="entry name" value="FAD_FR"/>
    <property type="match status" value="1"/>
</dbReference>
<organism evidence="3 4">
    <name type="scientific">Rhodovulum sulfidophilum</name>
    <name type="common">Rhodobacter sulfidophilus</name>
    <dbReference type="NCBI Taxonomy" id="35806"/>
    <lineage>
        <taxon>Bacteria</taxon>
        <taxon>Pseudomonadati</taxon>
        <taxon>Pseudomonadota</taxon>
        <taxon>Alphaproteobacteria</taxon>
        <taxon>Rhodobacterales</taxon>
        <taxon>Paracoccaceae</taxon>
        <taxon>Rhodovulum</taxon>
    </lineage>
</organism>
<dbReference type="InterPro" id="IPR017938">
    <property type="entry name" value="Riboflavin_synthase-like_b-brl"/>
</dbReference>